<evidence type="ECO:0000313" key="2">
    <source>
        <dbReference type="Proteomes" id="UP001239111"/>
    </source>
</evidence>
<gene>
    <name evidence="1" type="ORF">QAD02_022544</name>
</gene>
<reference evidence="1" key="1">
    <citation type="submission" date="2023-04" db="EMBL/GenBank/DDBJ databases">
        <title>A chromosome-level genome assembly of the parasitoid wasp Eretmocerus hayati.</title>
        <authorList>
            <person name="Zhong Y."/>
            <person name="Liu S."/>
            <person name="Liu Y."/>
        </authorList>
    </citation>
    <scope>NUCLEOTIDE SEQUENCE</scope>
    <source>
        <strain evidence="1">ZJU_SS_LIU_2023</strain>
    </source>
</reference>
<organism evidence="1 2">
    <name type="scientific">Eretmocerus hayati</name>
    <dbReference type="NCBI Taxonomy" id="131215"/>
    <lineage>
        <taxon>Eukaryota</taxon>
        <taxon>Metazoa</taxon>
        <taxon>Ecdysozoa</taxon>
        <taxon>Arthropoda</taxon>
        <taxon>Hexapoda</taxon>
        <taxon>Insecta</taxon>
        <taxon>Pterygota</taxon>
        <taxon>Neoptera</taxon>
        <taxon>Endopterygota</taxon>
        <taxon>Hymenoptera</taxon>
        <taxon>Apocrita</taxon>
        <taxon>Proctotrupomorpha</taxon>
        <taxon>Chalcidoidea</taxon>
        <taxon>Aphelinidae</taxon>
        <taxon>Aphelininae</taxon>
        <taxon>Eretmocerus</taxon>
    </lineage>
</organism>
<protein>
    <submittedName>
        <fullName evidence="1">Uncharacterized protein</fullName>
    </submittedName>
</protein>
<proteinExistence type="predicted"/>
<evidence type="ECO:0000313" key="1">
    <source>
        <dbReference type="EMBL" id="KAJ8686750.1"/>
    </source>
</evidence>
<dbReference type="Proteomes" id="UP001239111">
    <property type="component" value="Chromosome 1"/>
</dbReference>
<keyword evidence="2" id="KW-1185">Reference proteome</keyword>
<sequence length="161" mass="18185">MDQHSLSKTLLIAGFALIVGTFGSQHRRDSRQIYNPPQGFYGDNDLVVVLNADDIEKEIFSNRRDSLVQFYASWCSDSKDFVPVYKSLAKSLKGLSRSLMIGAIDCGDARNLPTCRMYEINEYPSLRYFRSEAPKDSIGENIKIVSDYVVIAKEVVDKLMS</sequence>
<name>A0ACC2PTK7_9HYME</name>
<dbReference type="EMBL" id="CM056741">
    <property type="protein sequence ID" value="KAJ8686750.1"/>
    <property type="molecule type" value="Genomic_DNA"/>
</dbReference>
<accession>A0ACC2PTK7</accession>
<comment type="caution">
    <text evidence="1">The sequence shown here is derived from an EMBL/GenBank/DDBJ whole genome shotgun (WGS) entry which is preliminary data.</text>
</comment>